<dbReference type="Pfam" id="PF02213">
    <property type="entry name" value="GYF"/>
    <property type="match status" value="1"/>
</dbReference>
<dbReference type="Gene3D" id="3.40.50.12660">
    <property type="match status" value="1"/>
</dbReference>
<dbReference type="Pfam" id="PF00656">
    <property type="entry name" value="Peptidase_C14"/>
    <property type="match status" value="1"/>
</dbReference>
<reference evidence="8 9" key="1">
    <citation type="submission" date="2024-09" db="EMBL/GenBank/DDBJ databases">
        <title>Rethinking Asexuality: The Enigmatic Case of Functional Sexual Genes in Lepraria (Stereocaulaceae).</title>
        <authorList>
            <person name="Doellman M."/>
            <person name="Sun Y."/>
            <person name="Barcenas-Pena A."/>
            <person name="Lumbsch H.T."/>
            <person name="Grewe F."/>
        </authorList>
    </citation>
    <scope>NUCLEOTIDE SEQUENCE [LARGE SCALE GENOMIC DNA]</scope>
    <source>
        <strain evidence="8 9">Mercado 3170</strain>
    </source>
</reference>
<dbReference type="InterPro" id="IPR011600">
    <property type="entry name" value="Pept_C14_caspase"/>
</dbReference>
<evidence type="ECO:0000313" key="8">
    <source>
        <dbReference type="EMBL" id="KAL2042752.1"/>
    </source>
</evidence>
<dbReference type="Gene3D" id="1.10.150.60">
    <property type="entry name" value="ARID DNA-binding domain"/>
    <property type="match status" value="1"/>
</dbReference>
<dbReference type="InterPro" id="IPR002110">
    <property type="entry name" value="Ankyrin_rpt"/>
</dbReference>
<dbReference type="SUPFAM" id="SSF48403">
    <property type="entry name" value="Ankyrin repeat"/>
    <property type="match status" value="1"/>
</dbReference>
<evidence type="ECO:0000259" key="6">
    <source>
        <dbReference type="PROSITE" id="PS51011"/>
    </source>
</evidence>
<dbReference type="Pfam" id="PF01388">
    <property type="entry name" value="ARID"/>
    <property type="match status" value="1"/>
</dbReference>
<evidence type="ECO:0000313" key="9">
    <source>
        <dbReference type="Proteomes" id="UP001590950"/>
    </source>
</evidence>
<keyword evidence="2" id="KW-0677">Repeat</keyword>
<dbReference type="InterPro" id="IPR001606">
    <property type="entry name" value="ARID_dom"/>
</dbReference>
<dbReference type="SMART" id="SM00501">
    <property type="entry name" value="BRIGHT"/>
    <property type="match status" value="1"/>
</dbReference>
<evidence type="ECO:0000256" key="4">
    <source>
        <dbReference type="SAM" id="MobiDB-lite"/>
    </source>
</evidence>
<keyword evidence="9" id="KW-1185">Reference proteome</keyword>
<dbReference type="EMBL" id="JBEFKJ010000013">
    <property type="protein sequence ID" value="KAL2042752.1"/>
    <property type="molecule type" value="Genomic_DNA"/>
</dbReference>
<dbReference type="InterPro" id="IPR036431">
    <property type="entry name" value="ARID_dom_sf"/>
</dbReference>
<dbReference type="InterPro" id="IPR003169">
    <property type="entry name" value="GYF"/>
</dbReference>
<evidence type="ECO:0000259" key="7">
    <source>
        <dbReference type="PROSITE" id="PS51401"/>
    </source>
</evidence>
<dbReference type="Gene3D" id="4.10.1130.20">
    <property type="match status" value="1"/>
</dbReference>
<keyword evidence="1" id="KW-0479">Metal-binding</keyword>
<feature type="domain" description="GYF" evidence="5">
    <location>
        <begin position="1064"/>
        <end position="1116"/>
    </location>
</feature>
<dbReference type="InterPro" id="IPR007051">
    <property type="entry name" value="CHORD_dom"/>
</dbReference>
<dbReference type="CDD" id="cd16100">
    <property type="entry name" value="ARID"/>
    <property type="match status" value="1"/>
</dbReference>
<sequence length="1775" mass="198467">MSSDSIAPKAYACVGHFNELCRLLPESDHSARPTIIDQLGRFKIWAGNIGAFQELSTPSSLEHRLREAPKVGAQVTELLDDLEETLQEVLSIVSGDQPNRINPSQDLGLEDPITETASVRSDQSQPLSELEELLESSSDTITSLFKISVLIRNATTRDRYAKAAKSQGSPFDAHFDICHVGHKFPRIRQRSWLEKRLGKAIAQRRQYLRYCREHRNRLETQNTSKSFVGNAIEKERPPSALGERRDESSQAAKSYLKSTKAPSTQAITTASTLMVNNLDKLDDMSDEVQSQTSYATSANEDDSSCTIRIPPLPDEAFRGLPFECPYCWGPQLIKTRREWKKHVYQDLKPYVCTFEECDLKMFADRSTWFNHELQAHRVEWCCPFCSHIPLPSLKLFENHLHSRHTQKFPKDQLRALTETCQQSVNRIPPQDCPFCDEWAIKLKDINPGISEDSMVVTPAQFQHHVGSHMEQLALFALPRDHIDAVDSTGVAGGQGERSDSGFGSYASYEVRDNPPLHVAAFEGLEAEILYLLRDGAMIDSIGETWGDVLTAAVAGRHASVVQLLLEHGATFSAASSYGSKAIVLATENEDEEIVRMLRESAAKTGLRELRGSEFDRQNEAALPIAAEEVALEAPDDVKSLSPILDELGSPQNSLGGPRSELNDREDIASFGKTALNPWESDMEEFRRIISDSQSRDAMITPGLAQSVVQLITKLTGVSIRMIERIRAFGPNGHTNALENIKSQLALMIGTLKRTKSQIEEDIYAVTLLNALNSVLSEIHWTLGKLDAVLKTISTVQDGTSGRRDRVLAFVTSNEELTQISSSLKANHASLALHYRKVEQKIAIHRMPLEIQGWIDDQRISLEDLAENASRMPTSVHPLIDLLNGLLSRDPKSTNLPHGFMVQLDRQILEVLKDTKSQWFEDAHSRRSLEAFSKASSELSFRERMEDDKSVDHLLLLFFAGAAQVVYRDKTLDDPSWRPIVDKQLADFAFLILAVLENHSWARDRPELTSHLGYLGSRLQISAPMVGGFSASEIPHGSAKEGNDGTISTESAVKTETLENVFAGSNKWLYLDIGRKLRGPWSDWQMYEWYAAGLLPEELLVREVEETDFGPLSQFIGKIRCSRVPENIVLNVMPPGLVNILPRKTADITDSKATLQHLIQFTGEIGLALDYQDLVSQRVVNIQQFFLEVLKMGGSTEITAKQQWGIVAASLGFPAMHCQNAAQSLRSYWDLHLSEYGKSFEIWQEQQRERPTSQRSMRLEAHQASEDELKPSDYQPNPTSRFSKVTEDIAPGPAPLEAPSPVYKDPESDDPSVPVMPNTVCRRRGCNTLSTAETNISRKDEICFYHPGQALYHEGRKWWTCCNSGVMDSNVFSEAEGCRRVDSHLFVGGEYSKPWTTAATPSIELSGPSHDDFDHADSQVEADRDLAHRIQTFEYQQDSDRELAVRMQGSKTVHHIKSRSVIGAISLSGGSKARQGTQDIPYSQQNFGPNAPEGYRYQYSDCTGRRKALLIGIESSEIQKTFAILLEDYGYNRANIVMLSSQPKKRDILSAMAWLVKDAQTNDCLFFQYSGPAGQSRNLDTHGRPTLDDVIYPIDSKIAGHITNYEIFHVMVQPLKPGVRLTAIFDGFYDTSPLKLPYIYSSQAVLAEADFSTRASQGVVARFSSNARRISRAMSFSTSLQAPKVPDSDIQDLSRVTKTSPADVVVFHSARHSDADAADATKWSTASAFFHVHGPNRYNSYAELLSWLDAQVPFNSTINHRISCCHPLDINKRFMM</sequence>
<dbReference type="PROSITE" id="PS51401">
    <property type="entry name" value="CHORD"/>
    <property type="match status" value="1"/>
</dbReference>
<evidence type="ECO:0008006" key="10">
    <source>
        <dbReference type="Google" id="ProtNLM"/>
    </source>
</evidence>
<feature type="region of interest" description="Disordered" evidence="4">
    <location>
        <begin position="1244"/>
        <end position="1312"/>
    </location>
</feature>
<dbReference type="PANTHER" id="PTHR35391:SF7">
    <property type="entry name" value="C2H2-TYPE DOMAIN-CONTAINING PROTEIN"/>
    <property type="match status" value="1"/>
</dbReference>
<accession>A0ABR4ADW0</accession>
<keyword evidence="3" id="KW-0862">Zinc</keyword>
<dbReference type="Gene3D" id="1.25.40.20">
    <property type="entry name" value="Ankyrin repeat-containing domain"/>
    <property type="match status" value="1"/>
</dbReference>
<dbReference type="PROSITE" id="PS50829">
    <property type="entry name" value="GYF"/>
    <property type="match status" value="1"/>
</dbReference>
<feature type="compositionally biased region" description="Basic and acidic residues" evidence="4">
    <location>
        <begin position="232"/>
        <end position="248"/>
    </location>
</feature>
<feature type="compositionally biased region" description="Polar residues" evidence="4">
    <location>
        <begin position="249"/>
        <end position="261"/>
    </location>
</feature>
<proteinExistence type="predicted"/>
<feature type="compositionally biased region" description="Polar residues" evidence="4">
    <location>
        <begin position="1273"/>
        <end position="1282"/>
    </location>
</feature>
<dbReference type="InterPro" id="IPR035445">
    <property type="entry name" value="GYF-like_dom_sf"/>
</dbReference>
<dbReference type="SMART" id="SM00444">
    <property type="entry name" value="GYF"/>
    <property type="match status" value="1"/>
</dbReference>
<dbReference type="PROSITE" id="PS51011">
    <property type="entry name" value="ARID"/>
    <property type="match status" value="1"/>
</dbReference>
<evidence type="ECO:0000256" key="3">
    <source>
        <dbReference type="ARBA" id="ARBA00022833"/>
    </source>
</evidence>
<evidence type="ECO:0000256" key="2">
    <source>
        <dbReference type="ARBA" id="ARBA00022737"/>
    </source>
</evidence>
<feature type="compositionally biased region" description="Basic and acidic residues" evidence="4">
    <location>
        <begin position="1245"/>
        <end position="1270"/>
    </location>
</feature>
<comment type="caution">
    <text evidence="8">The sequence shown here is derived from an EMBL/GenBank/DDBJ whole genome shotgun (WGS) entry which is preliminary data.</text>
</comment>
<protein>
    <recommendedName>
        <fullName evidence="10">ARID domain-containing protein</fullName>
    </recommendedName>
</protein>
<dbReference type="SMART" id="SM01014">
    <property type="entry name" value="ARID"/>
    <property type="match status" value="1"/>
</dbReference>
<feature type="domain" description="CHORD" evidence="7">
    <location>
        <begin position="1320"/>
        <end position="1383"/>
    </location>
</feature>
<gene>
    <name evidence="8" type="ORF">N7G274_004511</name>
</gene>
<dbReference type="SUPFAM" id="SSF55277">
    <property type="entry name" value="GYF domain"/>
    <property type="match status" value="1"/>
</dbReference>
<feature type="region of interest" description="Disordered" evidence="4">
    <location>
        <begin position="221"/>
        <end position="261"/>
    </location>
</feature>
<dbReference type="Pfam" id="PF12796">
    <property type="entry name" value="Ank_2"/>
    <property type="match status" value="1"/>
</dbReference>
<dbReference type="SMART" id="SM00248">
    <property type="entry name" value="ANK"/>
    <property type="match status" value="3"/>
</dbReference>
<dbReference type="InterPro" id="IPR058925">
    <property type="entry name" value="zf-C2H2_AcuF"/>
</dbReference>
<dbReference type="Gene3D" id="3.30.1490.40">
    <property type="match status" value="1"/>
</dbReference>
<dbReference type="Pfam" id="PF04968">
    <property type="entry name" value="CHORD"/>
    <property type="match status" value="1"/>
</dbReference>
<evidence type="ECO:0000256" key="1">
    <source>
        <dbReference type="ARBA" id="ARBA00022723"/>
    </source>
</evidence>
<organism evidence="8 9">
    <name type="scientific">Stereocaulon virgatum</name>
    <dbReference type="NCBI Taxonomy" id="373712"/>
    <lineage>
        <taxon>Eukaryota</taxon>
        <taxon>Fungi</taxon>
        <taxon>Dikarya</taxon>
        <taxon>Ascomycota</taxon>
        <taxon>Pezizomycotina</taxon>
        <taxon>Lecanoromycetes</taxon>
        <taxon>OSLEUM clade</taxon>
        <taxon>Lecanoromycetidae</taxon>
        <taxon>Lecanorales</taxon>
        <taxon>Lecanorineae</taxon>
        <taxon>Stereocaulaceae</taxon>
        <taxon>Stereocaulon</taxon>
    </lineage>
</organism>
<dbReference type="Proteomes" id="UP001590950">
    <property type="component" value="Unassembled WGS sequence"/>
</dbReference>
<dbReference type="InterPro" id="IPR036770">
    <property type="entry name" value="Ankyrin_rpt-contain_sf"/>
</dbReference>
<evidence type="ECO:0000259" key="5">
    <source>
        <dbReference type="PROSITE" id="PS50829"/>
    </source>
</evidence>
<dbReference type="PANTHER" id="PTHR35391">
    <property type="entry name" value="C2H2-TYPE DOMAIN-CONTAINING PROTEIN-RELATED"/>
    <property type="match status" value="1"/>
</dbReference>
<name>A0ABR4ADW0_9LECA</name>
<dbReference type="SUPFAM" id="SSF46774">
    <property type="entry name" value="ARID-like"/>
    <property type="match status" value="1"/>
</dbReference>
<dbReference type="Pfam" id="PF26082">
    <property type="entry name" value="zf-C2H2_AcuF"/>
    <property type="match status" value="1"/>
</dbReference>
<feature type="domain" description="ARID" evidence="6">
    <location>
        <begin position="1147"/>
        <end position="1240"/>
    </location>
</feature>